<dbReference type="EMBL" id="CAKXAJ010026474">
    <property type="protein sequence ID" value="CAH2268813.1"/>
    <property type="molecule type" value="Genomic_DNA"/>
</dbReference>
<dbReference type="SUPFAM" id="SSF56672">
    <property type="entry name" value="DNA/RNA polymerases"/>
    <property type="match status" value="1"/>
</dbReference>
<evidence type="ECO:0000259" key="1">
    <source>
        <dbReference type="Pfam" id="PF00078"/>
    </source>
</evidence>
<dbReference type="InterPro" id="IPR043502">
    <property type="entry name" value="DNA/RNA_pol_sf"/>
</dbReference>
<feature type="domain" description="Reverse transcriptase" evidence="1">
    <location>
        <begin position="227"/>
        <end position="337"/>
    </location>
</feature>
<reference evidence="2" key="1">
    <citation type="submission" date="2022-03" db="EMBL/GenBank/DDBJ databases">
        <authorList>
            <person name="Lindestad O."/>
        </authorList>
    </citation>
    <scope>NUCLEOTIDE SEQUENCE</scope>
</reference>
<dbReference type="GO" id="GO:0071897">
    <property type="term" value="P:DNA biosynthetic process"/>
    <property type="evidence" value="ECO:0007669"/>
    <property type="project" value="UniProtKB-ARBA"/>
</dbReference>
<sequence>MITDTLVFSEWATTELHKSRQRLYDLYAIREYNTSDEFKKNVQLFSKQFKRECILAKSIFIQNKIKNSSNVIKTTWNIINQETGRVTPRTNDIKLDVDNKSITSAFEVATAFETFFTNIPVSTTKSLKSSPDTALSLLKFNVPECNDTFKFRHVSSSDVIKAFKLLNNKKTNDLWGISVNVVKSLIDIIAPDLSFIFNNCIDCGVFPDLMKHSKLVPLFKSGSTTDPSNFRPISVLPTLSKIFEKLILNQLLHFFNKNDLLHGQQFGFTRGRSTTDAGVELVKNIFEAWESRDALGVFCDLSKAFDCVQHETLIRKLHHYGIRGIALDLMISYLNDRIQKVDVNGKRSNG</sequence>
<evidence type="ECO:0000313" key="3">
    <source>
        <dbReference type="Proteomes" id="UP000838756"/>
    </source>
</evidence>
<accession>A0A8S4SH81</accession>
<comment type="caution">
    <text evidence="2">The sequence shown here is derived from an EMBL/GenBank/DDBJ whole genome shotgun (WGS) entry which is preliminary data.</text>
</comment>
<protein>
    <submittedName>
        <fullName evidence="2">Jg8988 protein</fullName>
    </submittedName>
</protein>
<dbReference type="Pfam" id="PF00078">
    <property type="entry name" value="RVT_1"/>
    <property type="match status" value="1"/>
</dbReference>
<dbReference type="AlphaFoldDB" id="A0A8S4SH81"/>
<proteinExistence type="predicted"/>
<dbReference type="OrthoDB" id="414730at2759"/>
<name>A0A8S4SH81_9NEOP</name>
<organism evidence="2 3">
    <name type="scientific">Pararge aegeria aegeria</name>
    <dbReference type="NCBI Taxonomy" id="348720"/>
    <lineage>
        <taxon>Eukaryota</taxon>
        <taxon>Metazoa</taxon>
        <taxon>Ecdysozoa</taxon>
        <taxon>Arthropoda</taxon>
        <taxon>Hexapoda</taxon>
        <taxon>Insecta</taxon>
        <taxon>Pterygota</taxon>
        <taxon>Neoptera</taxon>
        <taxon>Endopterygota</taxon>
        <taxon>Lepidoptera</taxon>
        <taxon>Glossata</taxon>
        <taxon>Ditrysia</taxon>
        <taxon>Papilionoidea</taxon>
        <taxon>Nymphalidae</taxon>
        <taxon>Satyrinae</taxon>
        <taxon>Satyrini</taxon>
        <taxon>Parargina</taxon>
        <taxon>Pararge</taxon>
    </lineage>
</organism>
<gene>
    <name evidence="2" type="primary">jg8988</name>
    <name evidence="2" type="ORF">PAEG_LOCUS27125</name>
</gene>
<dbReference type="CDD" id="cd01650">
    <property type="entry name" value="RT_nLTR_like"/>
    <property type="match status" value="1"/>
</dbReference>
<evidence type="ECO:0000313" key="2">
    <source>
        <dbReference type="EMBL" id="CAH2268813.1"/>
    </source>
</evidence>
<dbReference type="Proteomes" id="UP000838756">
    <property type="component" value="Unassembled WGS sequence"/>
</dbReference>
<dbReference type="InterPro" id="IPR000477">
    <property type="entry name" value="RT_dom"/>
</dbReference>
<dbReference type="PANTHER" id="PTHR19446">
    <property type="entry name" value="REVERSE TRANSCRIPTASES"/>
    <property type="match status" value="1"/>
</dbReference>
<keyword evidence="3" id="KW-1185">Reference proteome</keyword>